<feature type="domain" description="HTH arsR-type" evidence="1">
    <location>
        <begin position="8"/>
        <end position="99"/>
    </location>
</feature>
<organism evidence="2 3">
    <name type="scientific">Streptomyces polyasparticus</name>
    <dbReference type="NCBI Taxonomy" id="2767826"/>
    <lineage>
        <taxon>Bacteria</taxon>
        <taxon>Bacillati</taxon>
        <taxon>Actinomycetota</taxon>
        <taxon>Actinomycetes</taxon>
        <taxon>Kitasatosporales</taxon>
        <taxon>Streptomycetaceae</taxon>
        <taxon>Streptomyces</taxon>
    </lineage>
</organism>
<dbReference type="InterPro" id="IPR027395">
    <property type="entry name" value="WH_DNA-bd_dom"/>
</dbReference>
<keyword evidence="3" id="KW-1185">Reference proteome</keyword>
<dbReference type="InterPro" id="IPR001845">
    <property type="entry name" value="HTH_ArsR_DNA-bd_dom"/>
</dbReference>
<dbReference type="RefSeq" id="WP_187815303.1">
    <property type="nucleotide sequence ID" value="NZ_JACTVJ010000010.1"/>
</dbReference>
<dbReference type="SMART" id="SM00418">
    <property type="entry name" value="HTH_ARSR"/>
    <property type="match status" value="1"/>
</dbReference>
<dbReference type="PANTHER" id="PTHR37318:SF1">
    <property type="entry name" value="BSL7504 PROTEIN"/>
    <property type="match status" value="1"/>
</dbReference>
<evidence type="ECO:0000313" key="3">
    <source>
        <dbReference type="Proteomes" id="UP000642284"/>
    </source>
</evidence>
<evidence type="ECO:0000313" key="2">
    <source>
        <dbReference type="EMBL" id="MBC9714842.1"/>
    </source>
</evidence>
<dbReference type="Gene3D" id="1.10.10.10">
    <property type="entry name" value="Winged helix-like DNA-binding domain superfamily/Winged helix DNA-binding domain"/>
    <property type="match status" value="1"/>
</dbReference>
<reference evidence="2 3" key="1">
    <citation type="submission" date="2020-08" db="EMBL/GenBank/DDBJ databases">
        <title>Genemic of Streptomyces polyaspartic.</title>
        <authorList>
            <person name="Liu W."/>
        </authorList>
    </citation>
    <scope>NUCLEOTIDE SEQUENCE [LARGE SCALE GENOMIC DNA]</scope>
    <source>
        <strain evidence="2 3">TRM66268-LWL</strain>
    </source>
</reference>
<dbReference type="Pfam" id="PF13601">
    <property type="entry name" value="HTH_34"/>
    <property type="match status" value="1"/>
</dbReference>
<accession>A0ABR7SIN4</accession>
<evidence type="ECO:0000259" key="1">
    <source>
        <dbReference type="SMART" id="SM00418"/>
    </source>
</evidence>
<protein>
    <submittedName>
        <fullName evidence="2">Transcriptional regulator</fullName>
    </submittedName>
</protein>
<sequence>MSAEPGPRFDEIIHAPNRLRICVALAATAETEFSVLRELLGVSDAVVSKQLRTLQEAGYVTLTKPTGRGGRVRTWVSLTGRGRQALQGHIAELRRLTRHLPAAE</sequence>
<gene>
    <name evidence="2" type="ORF">H9Y04_20020</name>
</gene>
<dbReference type="InterPro" id="IPR036388">
    <property type="entry name" value="WH-like_DNA-bd_sf"/>
</dbReference>
<dbReference type="SUPFAM" id="SSF46785">
    <property type="entry name" value="Winged helix' DNA-binding domain"/>
    <property type="match status" value="1"/>
</dbReference>
<dbReference type="InterPro" id="IPR036390">
    <property type="entry name" value="WH_DNA-bd_sf"/>
</dbReference>
<proteinExistence type="predicted"/>
<dbReference type="EMBL" id="JACTVJ010000010">
    <property type="protein sequence ID" value="MBC9714842.1"/>
    <property type="molecule type" value="Genomic_DNA"/>
</dbReference>
<name>A0ABR7SIN4_9ACTN</name>
<dbReference type="PANTHER" id="PTHR37318">
    <property type="entry name" value="BSL7504 PROTEIN"/>
    <property type="match status" value="1"/>
</dbReference>
<comment type="caution">
    <text evidence="2">The sequence shown here is derived from an EMBL/GenBank/DDBJ whole genome shotgun (WGS) entry which is preliminary data.</text>
</comment>
<dbReference type="Proteomes" id="UP000642284">
    <property type="component" value="Unassembled WGS sequence"/>
</dbReference>